<feature type="binding site" evidence="3">
    <location>
        <position position="181"/>
    </location>
    <ligand>
        <name>Mg(2+)</name>
        <dbReference type="ChEBI" id="CHEBI:18420"/>
    </ligand>
</feature>
<dbReference type="GO" id="GO:0046872">
    <property type="term" value="F:metal ion binding"/>
    <property type="evidence" value="ECO:0007669"/>
    <property type="project" value="UniProtKB-KW"/>
</dbReference>
<dbReference type="CDD" id="cd16012">
    <property type="entry name" value="ALP"/>
    <property type="match status" value="1"/>
</dbReference>
<keyword evidence="3" id="KW-0862">Zinc</keyword>
<feature type="binding site" evidence="3">
    <location>
        <position position="349"/>
    </location>
    <ligand>
        <name>Zn(2+)</name>
        <dbReference type="ChEBI" id="CHEBI:29105"/>
        <label>1</label>
    </ligand>
</feature>
<dbReference type="PRINTS" id="PR00113">
    <property type="entry name" value="ALKPHPHTASE"/>
</dbReference>
<comment type="similarity">
    <text evidence="5">Belongs to the alkaline phosphatase family.</text>
</comment>
<reference evidence="8 9" key="1">
    <citation type="submission" date="2019-06" db="EMBL/GenBank/DDBJ databases">
        <title>Sequencing the genomes of 1000 actinobacteria strains.</title>
        <authorList>
            <person name="Klenk H.-P."/>
        </authorList>
    </citation>
    <scope>NUCLEOTIDE SEQUENCE [LARGE SCALE GENOMIC DNA]</scope>
    <source>
        <strain evidence="8 9">DSM 10596</strain>
    </source>
</reference>
<dbReference type="Pfam" id="PF00245">
    <property type="entry name" value="Alk_phosphatase"/>
    <property type="match status" value="1"/>
</dbReference>
<evidence type="ECO:0000256" key="6">
    <source>
        <dbReference type="SAM" id="MobiDB-lite"/>
    </source>
</evidence>
<dbReference type="Gene3D" id="2.60.40.10">
    <property type="entry name" value="Immunoglobulins"/>
    <property type="match status" value="2"/>
</dbReference>
<dbReference type="InterPro" id="IPR001952">
    <property type="entry name" value="Alkaline_phosphatase"/>
</dbReference>
<dbReference type="GO" id="GO:0004035">
    <property type="term" value="F:alkaline phosphatase activity"/>
    <property type="evidence" value="ECO:0007669"/>
    <property type="project" value="TreeGrafter"/>
</dbReference>
<keyword evidence="9" id="KW-1185">Reference proteome</keyword>
<keyword evidence="4" id="KW-1015">Disulfide bond</keyword>
<feature type="binding site" evidence="3">
    <location>
        <position position="77"/>
    </location>
    <ligand>
        <name>Mg(2+)</name>
        <dbReference type="ChEBI" id="CHEBI:18420"/>
    </ligand>
</feature>
<feature type="binding site" evidence="3">
    <location>
        <position position="358"/>
    </location>
    <ligand>
        <name>Zn(2+)</name>
        <dbReference type="ChEBI" id="CHEBI:29105"/>
        <label>2</label>
    </ligand>
</feature>
<name>A0A542SL89_9MICO</name>
<feature type="binding site" evidence="3">
    <location>
        <position position="179"/>
    </location>
    <ligand>
        <name>Mg(2+)</name>
        <dbReference type="ChEBI" id="CHEBI:18420"/>
    </ligand>
</feature>
<feature type="binding site" evidence="3">
    <location>
        <position position="397"/>
    </location>
    <ligand>
        <name>Zn(2+)</name>
        <dbReference type="ChEBI" id="CHEBI:29105"/>
        <label>2</label>
    </ligand>
</feature>
<dbReference type="Gene3D" id="3.40.720.10">
    <property type="entry name" value="Alkaline Phosphatase, subunit A"/>
    <property type="match status" value="1"/>
</dbReference>
<evidence type="ECO:0000256" key="2">
    <source>
        <dbReference type="PIRSR" id="PIRSR601952-1"/>
    </source>
</evidence>
<keyword evidence="3" id="KW-0479">Metal-binding</keyword>
<dbReference type="InterPro" id="IPR013783">
    <property type="entry name" value="Ig-like_fold"/>
</dbReference>
<feature type="binding site" evidence="3">
    <location>
        <position position="354"/>
    </location>
    <ligand>
        <name>Zn(2+)</name>
        <dbReference type="ChEBI" id="CHEBI:29105"/>
        <label>2</label>
    </ligand>
</feature>
<keyword evidence="1" id="KW-0597">Phosphoprotein</keyword>
<dbReference type="SMART" id="SM00098">
    <property type="entry name" value="alkPPc"/>
    <property type="match status" value="1"/>
</dbReference>
<keyword evidence="3" id="KW-0460">Magnesium</keyword>
<dbReference type="NCBIfam" id="NF007810">
    <property type="entry name" value="PRK10518.1"/>
    <property type="match status" value="1"/>
</dbReference>
<protein>
    <submittedName>
        <fullName evidence="8">Alkaline phosphatase</fullName>
    </submittedName>
</protein>
<evidence type="ECO:0000313" key="8">
    <source>
        <dbReference type="EMBL" id="TQK75401.1"/>
    </source>
</evidence>
<comment type="caution">
    <text evidence="8">The sequence shown here is derived from an EMBL/GenBank/DDBJ whole genome shotgun (WGS) entry which is preliminary data.</text>
</comment>
<sequence>MRKKVSSLRGMGTAAVAGAMVGALAVGGAVAVAAQTSTPASVADHGGARRNTGDKTAQIKASLDNSKAKNVILLIGDGMGDSEITAARNYEYGAAGTLPGIDALPLTGQYTTYSVQKGTNKVDYVPDSAATGSAWATGTKTYDNAISVDTYGKPQASLLELAKAAGLKTGNVSTAEIQDATPAVQAAHISARSCYGPEKTTASCTSEALENGGLGSISEQYLATRADVTLGGGAKTFSEKAKAGEWKDKTLQEQAVDRGYQIVTNKNELAAISKADQTTPVLGLFASGNLETRWKPAIATAGGADSTVTPQRCEDNPSRDKETQPTLAEMTTKAIDLLDNDNGFFLQVEGASIDKKDHAADACGQIGETIDLDEAVQVALAFAKKQGNTTVIVTADHAHTSQIVDGAVPGLGIALETNEGSVMRMSYGTSPAGGSQQHTGSQLRVAGYGPGAANVVGLTDQTDLFYTIRDALGLQSTADPTAAPTFLTQPQSTQVAEGGTASFAASTNDAIGSIQWQIKRSSDKEFSSIVGGTGSYLSLPAVSATDDGAQIRAVVTNAKGSATSQIATLSVVKTNAGKIASSNQPVIAGTVRVGSTLTATAGSWNAAGVATTYQWMRAGKPIAGAIRSTYAVSKSDIGTALSVKVTAAKAGYAPGTANSLATVTVPMLAVSISAKAKKGKLTVRVTGADGVKAAGSVAVTAGKISLASAKKLSQGKATISLKALRKGKKAKITVRYFGSATYGAATKKATVKR</sequence>
<comment type="cofactor">
    <cofactor evidence="3">
        <name>Mg(2+)</name>
        <dbReference type="ChEBI" id="CHEBI:18420"/>
    </cofactor>
    <text evidence="3">Binds 1 Mg(2+) ion.</text>
</comment>
<evidence type="ECO:0000256" key="5">
    <source>
        <dbReference type="RuleBase" id="RU003946"/>
    </source>
</evidence>
<organism evidence="8 9">
    <name type="scientific">Rarobacter incanus</name>
    <dbReference type="NCBI Taxonomy" id="153494"/>
    <lineage>
        <taxon>Bacteria</taxon>
        <taxon>Bacillati</taxon>
        <taxon>Actinomycetota</taxon>
        <taxon>Actinomycetes</taxon>
        <taxon>Micrococcales</taxon>
        <taxon>Rarobacteraceae</taxon>
        <taxon>Rarobacter</taxon>
    </lineage>
</organism>
<dbReference type="PANTHER" id="PTHR11596:SF5">
    <property type="entry name" value="ALKALINE PHOSPHATASE"/>
    <property type="match status" value="1"/>
</dbReference>
<dbReference type="Proteomes" id="UP000316181">
    <property type="component" value="Unassembled WGS sequence"/>
</dbReference>
<dbReference type="PANTHER" id="PTHR11596">
    <property type="entry name" value="ALKALINE PHOSPHATASE"/>
    <property type="match status" value="1"/>
</dbReference>
<proteinExistence type="inferred from homology"/>
<dbReference type="SUPFAM" id="SSF48726">
    <property type="entry name" value="Immunoglobulin"/>
    <property type="match status" value="1"/>
</dbReference>
<dbReference type="OrthoDB" id="9794455at2"/>
<feature type="binding site" evidence="3">
    <location>
        <position position="438"/>
    </location>
    <ligand>
        <name>Zn(2+)</name>
        <dbReference type="ChEBI" id="CHEBI:29105"/>
        <label>2</label>
    </ligand>
</feature>
<gene>
    <name evidence="8" type="ORF">FB389_0027</name>
</gene>
<dbReference type="InterPro" id="IPR017850">
    <property type="entry name" value="Alkaline_phosphatase_core_sf"/>
</dbReference>
<dbReference type="EMBL" id="VFNV01000001">
    <property type="protein sequence ID" value="TQK75401.1"/>
    <property type="molecule type" value="Genomic_DNA"/>
</dbReference>
<feature type="chain" id="PRO_5038677210" evidence="7">
    <location>
        <begin position="26"/>
        <end position="753"/>
    </location>
</feature>
<feature type="compositionally biased region" description="Basic and acidic residues" evidence="6">
    <location>
        <begin position="312"/>
        <end position="323"/>
    </location>
</feature>
<comment type="cofactor">
    <cofactor evidence="3">
        <name>Zn(2+)</name>
        <dbReference type="ChEBI" id="CHEBI:29105"/>
    </cofactor>
    <text evidence="3">Binds 2 Zn(2+) ions.</text>
</comment>
<dbReference type="RefSeq" id="WP_142110816.1">
    <property type="nucleotide sequence ID" value="NZ_BAAATB010000006.1"/>
</dbReference>
<dbReference type="SUPFAM" id="SSF53649">
    <property type="entry name" value="Alkaline phosphatase-like"/>
    <property type="match status" value="1"/>
</dbReference>
<evidence type="ECO:0000256" key="1">
    <source>
        <dbReference type="ARBA" id="ARBA00022553"/>
    </source>
</evidence>
<evidence type="ECO:0000256" key="7">
    <source>
        <dbReference type="SAM" id="SignalP"/>
    </source>
</evidence>
<feature type="binding site" evidence="3">
    <location>
        <position position="77"/>
    </location>
    <ligand>
        <name>Zn(2+)</name>
        <dbReference type="ChEBI" id="CHEBI:29105"/>
        <label>2</label>
    </ligand>
</feature>
<accession>A0A542SL89</accession>
<evidence type="ECO:0000313" key="9">
    <source>
        <dbReference type="Proteomes" id="UP000316181"/>
    </source>
</evidence>
<dbReference type="InterPro" id="IPR036179">
    <property type="entry name" value="Ig-like_dom_sf"/>
</dbReference>
<keyword evidence="7" id="KW-0732">Signal</keyword>
<feature type="region of interest" description="Disordered" evidence="6">
    <location>
        <begin position="301"/>
        <end position="323"/>
    </location>
</feature>
<dbReference type="GO" id="GO:0005975">
    <property type="term" value="P:carbohydrate metabolic process"/>
    <property type="evidence" value="ECO:0007669"/>
    <property type="project" value="UniProtKB-ARBA"/>
</dbReference>
<feature type="disulfide bond" evidence="4">
    <location>
        <begin position="194"/>
        <end position="204"/>
    </location>
</feature>
<feature type="binding site" evidence="3">
    <location>
        <position position="396"/>
    </location>
    <ligand>
        <name>Zn(2+)</name>
        <dbReference type="ChEBI" id="CHEBI:29105"/>
        <label>2</label>
    </ligand>
</feature>
<dbReference type="Gene3D" id="2.60.40.2700">
    <property type="match status" value="1"/>
</dbReference>
<evidence type="ECO:0000256" key="4">
    <source>
        <dbReference type="PIRSR" id="PIRSR601952-3"/>
    </source>
</evidence>
<dbReference type="AlphaFoldDB" id="A0A542SL89"/>
<evidence type="ECO:0000256" key="3">
    <source>
        <dbReference type="PIRSR" id="PIRSR601952-2"/>
    </source>
</evidence>
<feature type="signal peptide" evidence="7">
    <location>
        <begin position="1"/>
        <end position="25"/>
    </location>
</feature>
<feature type="active site" description="Phosphoserine intermediate" evidence="2">
    <location>
        <position position="128"/>
    </location>
</feature>